<feature type="signal peptide" evidence="2">
    <location>
        <begin position="1"/>
        <end position="19"/>
    </location>
</feature>
<dbReference type="Gene3D" id="1.25.40.10">
    <property type="entry name" value="Tetratricopeptide repeat domain"/>
    <property type="match status" value="3"/>
</dbReference>
<name>A0A0M0HN54_VIBNE</name>
<organism evidence="3 4">
    <name type="scientific">Vibrio nereis</name>
    <dbReference type="NCBI Taxonomy" id="693"/>
    <lineage>
        <taxon>Bacteria</taxon>
        <taxon>Pseudomonadati</taxon>
        <taxon>Pseudomonadota</taxon>
        <taxon>Gammaproteobacteria</taxon>
        <taxon>Vibrionales</taxon>
        <taxon>Vibrionaceae</taxon>
        <taxon>Vibrio</taxon>
    </lineage>
</organism>
<evidence type="ECO:0000256" key="1">
    <source>
        <dbReference type="SAM" id="Coils"/>
    </source>
</evidence>
<dbReference type="InterPro" id="IPR011990">
    <property type="entry name" value="TPR-like_helical_dom_sf"/>
</dbReference>
<gene>
    <name evidence="3" type="ORF">AKJ17_09125</name>
</gene>
<keyword evidence="4" id="KW-1185">Reference proteome</keyword>
<evidence type="ECO:0000313" key="3">
    <source>
        <dbReference type="EMBL" id="KOO03500.1"/>
    </source>
</evidence>
<feature type="chain" id="PRO_5005600112" evidence="2">
    <location>
        <begin position="20"/>
        <end position="400"/>
    </location>
</feature>
<dbReference type="InterPro" id="IPR019734">
    <property type="entry name" value="TPR_rpt"/>
</dbReference>
<accession>A0A0M0HN54</accession>
<dbReference type="OrthoDB" id="5592888at2"/>
<dbReference type="Proteomes" id="UP000037515">
    <property type="component" value="Unassembled WGS sequence"/>
</dbReference>
<dbReference type="Pfam" id="PF13432">
    <property type="entry name" value="TPR_16"/>
    <property type="match status" value="1"/>
</dbReference>
<dbReference type="RefSeq" id="WP_053395488.1">
    <property type="nucleotide sequence ID" value="NZ_LHPJ01000007.1"/>
</dbReference>
<proteinExistence type="predicted"/>
<comment type="caution">
    <text evidence="3">The sequence shown here is derived from an EMBL/GenBank/DDBJ whole genome shotgun (WGS) entry which is preliminary data.</text>
</comment>
<dbReference type="AlphaFoldDB" id="A0A0M0HN54"/>
<evidence type="ECO:0000313" key="4">
    <source>
        <dbReference type="Proteomes" id="UP000037515"/>
    </source>
</evidence>
<keyword evidence="2" id="KW-0732">Signal</keyword>
<dbReference type="SUPFAM" id="SSF48452">
    <property type="entry name" value="TPR-like"/>
    <property type="match status" value="3"/>
</dbReference>
<dbReference type="SMART" id="SM00028">
    <property type="entry name" value="TPR"/>
    <property type="match status" value="3"/>
</dbReference>
<sequence>MKNLILALCAIILTNAAIGRELSVFTASKLQQAQKYDSKGQLEKAIGILQPLTISRSYDRAMVDRSLGVYFWKNNQLKLSAHHLQKALETDAIEGKQQTELRKMLADVLFNQREFREALQHYAQLTAVTQEPTRSQLWLSMAKAHYQLEQWQQTIDAANRVVGASKHNFEPLTIKLSAQIHSSQWRGAEKTLRALLKYQPKNPNWWRQLVNVKLHSGDTRGALTALSLAKNQIALNVQDRKLLARLFDKSGIPERAALELSLLPASEQNIDLLVEQAGYWQKAKEWGHAAIVWESLSKKDEKYHRQLALALTQNGDHQKALNVLERYQVKRADIALLKAKVHDKLNQLDEALEEAKAAQKIEPSASAESWIEYLSNKKMVSNKLKQQARYQKEGRNTSAL</sequence>
<dbReference type="EMBL" id="LHPJ01000007">
    <property type="protein sequence ID" value="KOO03500.1"/>
    <property type="molecule type" value="Genomic_DNA"/>
</dbReference>
<dbReference type="STRING" id="693.AKJ17_09125"/>
<keyword evidence="1" id="KW-0175">Coiled coil</keyword>
<dbReference type="PATRIC" id="fig|693.5.peg.1866"/>
<reference evidence="4" key="1">
    <citation type="submission" date="2015-08" db="EMBL/GenBank/DDBJ databases">
        <title>Vibrio galatheae sp. nov., a novel member of the Vibrionaceae family isolated from the Solomon Islands.</title>
        <authorList>
            <person name="Giubergia S."/>
            <person name="Machado H."/>
            <person name="Mateiu R.V."/>
            <person name="Gram L."/>
        </authorList>
    </citation>
    <scope>NUCLEOTIDE SEQUENCE [LARGE SCALE GENOMIC DNA]</scope>
    <source>
        <strain evidence="4">DSM 19584</strain>
    </source>
</reference>
<feature type="coiled-coil region" evidence="1">
    <location>
        <begin position="334"/>
        <end position="361"/>
    </location>
</feature>
<protein>
    <submittedName>
        <fullName evidence="3">Uncharacterized protein</fullName>
    </submittedName>
</protein>
<evidence type="ECO:0000256" key="2">
    <source>
        <dbReference type="SAM" id="SignalP"/>
    </source>
</evidence>